<dbReference type="Pfam" id="PF00171">
    <property type="entry name" value="Aldedh"/>
    <property type="match status" value="1"/>
</dbReference>
<organism evidence="2 3">
    <name type="scientific">Nesidiocoris tenuis</name>
    <dbReference type="NCBI Taxonomy" id="355587"/>
    <lineage>
        <taxon>Eukaryota</taxon>
        <taxon>Metazoa</taxon>
        <taxon>Ecdysozoa</taxon>
        <taxon>Arthropoda</taxon>
        <taxon>Hexapoda</taxon>
        <taxon>Insecta</taxon>
        <taxon>Pterygota</taxon>
        <taxon>Neoptera</taxon>
        <taxon>Paraneoptera</taxon>
        <taxon>Hemiptera</taxon>
        <taxon>Heteroptera</taxon>
        <taxon>Panheteroptera</taxon>
        <taxon>Cimicomorpha</taxon>
        <taxon>Miridae</taxon>
        <taxon>Dicyphina</taxon>
        <taxon>Nesidiocoris</taxon>
    </lineage>
</organism>
<sequence>MPTVGGRPVRRVTFSTDVPFGRNSPTYFIAAIAGILSNISADVSFKTESFEELRGWNNAMIILDSADLTAATRSAVENVWSCRGRTFWTPNYIYIEESAFDQFVQLLEADAVNYVDALGIPIVNMNEREASSAEQKVIQPTDRQHFRFFVGLHPCRTEPAVGEGAILLPFRSLEEVFGSLPDCLSTSVWTEKMCGHVTSRLKVKTIWFNCHGIMEPETLPSFDSFPVGLSRLERMLLVRQEKYWTSFADEPLRLSVNLTELKSPALLALNERFFLLEPVRREMSKKLRFSVPLADSALRTTDSGLELMTYVVNRGPLVVNSPSIIPPDDLLTIVHYAVLNGSPVVVNSPSNISSESLIGLESKGYLLRVSHDLPVVLECPASYLVYFKEEESTEIPLVRWNQIGLSSRKVDCLHDCQHLLGYRMSVIYR</sequence>
<dbReference type="InterPro" id="IPR016163">
    <property type="entry name" value="Ald_DH_C"/>
</dbReference>
<dbReference type="Gene3D" id="3.40.309.10">
    <property type="entry name" value="Aldehyde Dehydrogenase, Chain A, domain 2"/>
    <property type="match status" value="1"/>
</dbReference>
<evidence type="ECO:0000259" key="1">
    <source>
        <dbReference type="Pfam" id="PF00171"/>
    </source>
</evidence>
<feature type="domain" description="Aldehyde dehydrogenase" evidence="1">
    <location>
        <begin position="55"/>
        <end position="111"/>
    </location>
</feature>
<dbReference type="EMBL" id="AP028918">
    <property type="protein sequence ID" value="BES98901.1"/>
    <property type="molecule type" value="Genomic_DNA"/>
</dbReference>
<dbReference type="SUPFAM" id="SSF53720">
    <property type="entry name" value="ALDH-like"/>
    <property type="match status" value="1"/>
</dbReference>
<gene>
    <name evidence="2" type="ORF">NTJ_11717</name>
</gene>
<keyword evidence="3" id="KW-1185">Reference proteome</keyword>
<accession>A0ABN7B3B3</accession>
<dbReference type="Proteomes" id="UP001307889">
    <property type="component" value="Chromosome 10"/>
</dbReference>
<evidence type="ECO:0000313" key="2">
    <source>
        <dbReference type="EMBL" id="BES98901.1"/>
    </source>
</evidence>
<protein>
    <recommendedName>
        <fullName evidence="1">Aldehyde dehydrogenase domain-containing protein</fullName>
    </recommendedName>
</protein>
<reference evidence="2 3" key="1">
    <citation type="submission" date="2023-09" db="EMBL/GenBank/DDBJ databases">
        <title>Nesidiocoris tenuis whole genome shotgun sequence.</title>
        <authorList>
            <person name="Shibata T."/>
            <person name="Shimoda M."/>
            <person name="Kobayashi T."/>
            <person name="Uehara T."/>
        </authorList>
    </citation>
    <scope>NUCLEOTIDE SEQUENCE [LARGE SCALE GENOMIC DNA]</scope>
    <source>
        <strain evidence="2 3">Japan</strain>
    </source>
</reference>
<evidence type="ECO:0000313" key="3">
    <source>
        <dbReference type="Proteomes" id="UP001307889"/>
    </source>
</evidence>
<dbReference type="InterPro" id="IPR015590">
    <property type="entry name" value="Aldehyde_DH_dom"/>
</dbReference>
<name>A0ABN7B3B3_9HEMI</name>
<dbReference type="InterPro" id="IPR016161">
    <property type="entry name" value="Ald_DH/histidinol_DH"/>
</dbReference>
<proteinExistence type="predicted"/>